<organism evidence="1 2">
    <name type="scientific">Brevibacillus laterosporus</name>
    <name type="common">Bacillus laterosporus</name>
    <dbReference type="NCBI Taxonomy" id="1465"/>
    <lineage>
        <taxon>Bacteria</taxon>
        <taxon>Bacillati</taxon>
        <taxon>Bacillota</taxon>
        <taxon>Bacilli</taxon>
        <taxon>Bacillales</taxon>
        <taxon>Paenibacillaceae</taxon>
        <taxon>Brevibacillus</taxon>
    </lineage>
</organism>
<dbReference type="Proteomes" id="UP001077662">
    <property type="component" value="Unassembled WGS sequence"/>
</dbReference>
<comment type="caution">
    <text evidence="1">The sequence shown here is derived from an EMBL/GenBank/DDBJ whole genome shotgun (WGS) entry which is preliminary data.</text>
</comment>
<protein>
    <submittedName>
        <fullName evidence="1">Uncharacterized protein</fullName>
    </submittedName>
</protein>
<name>A0AAP3GAM8_BRELA</name>
<dbReference type="EMBL" id="JAPTNE010000044">
    <property type="protein sequence ID" value="MCZ0809821.1"/>
    <property type="molecule type" value="Genomic_DNA"/>
</dbReference>
<sequence>MEKNFWNANTKGETTANKMLAGELILVLKTQWKVSDALGMNQNKEMSEYRGFGRSL</sequence>
<evidence type="ECO:0000313" key="1">
    <source>
        <dbReference type="EMBL" id="MCZ0809821.1"/>
    </source>
</evidence>
<dbReference type="RefSeq" id="WP_258434755.1">
    <property type="nucleotide sequence ID" value="NZ_JANSGW010000044.1"/>
</dbReference>
<dbReference type="AlphaFoldDB" id="A0AAP3GAM8"/>
<reference evidence="1" key="1">
    <citation type="submission" date="2022-09" db="EMBL/GenBank/DDBJ databases">
        <title>Genome analysis and characterization of larvicidal activity of Brevibacillus strains.</title>
        <authorList>
            <person name="Patrusheva E.V."/>
            <person name="Izotova A.O."/>
            <person name="Toshchakov S.V."/>
            <person name="Sineoky S.P."/>
        </authorList>
    </citation>
    <scope>NUCLEOTIDE SEQUENCE</scope>
    <source>
        <strain evidence="1">VKPM_B-13247</strain>
    </source>
</reference>
<accession>A0AAP3GAM8</accession>
<proteinExistence type="predicted"/>
<gene>
    <name evidence="1" type="ORF">O0554_23440</name>
</gene>
<evidence type="ECO:0000313" key="2">
    <source>
        <dbReference type="Proteomes" id="UP001077662"/>
    </source>
</evidence>